<name>A0A0L8HD23_OCTBM</name>
<gene>
    <name evidence="1" type="ORF">OCBIM_22017640mg</name>
</gene>
<dbReference type="EMBL" id="KQ418522">
    <property type="protein sequence ID" value="KOF86999.1"/>
    <property type="molecule type" value="Genomic_DNA"/>
</dbReference>
<organism evidence="1">
    <name type="scientific">Octopus bimaculoides</name>
    <name type="common">California two-spotted octopus</name>
    <dbReference type="NCBI Taxonomy" id="37653"/>
    <lineage>
        <taxon>Eukaryota</taxon>
        <taxon>Metazoa</taxon>
        <taxon>Spiralia</taxon>
        <taxon>Lophotrochozoa</taxon>
        <taxon>Mollusca</taxon>
        <taxon>Cephalopoda</taxon>
        <taxon>Coleoidea</taxon>
        <taxon>Octopodiformes</taxon>
        <taxon>Octopoda</taxon>
        <taxon>Incirrata</taxon>
        <taxon>Octopodidae</taxon>
        <taxon>Octopus</taxon>
    </lineage>
</organism>
<dbReference type="AlphaFoldDB" id="A0A0L8HD23"/>
<reference evidence="1" key="1">
    <citation type="submission" date="2015-07" db="EMBL/GenBank/DDBJ databases">
        <title>MeaNS - Measles Nucleotide Surveillance Program.</title>
        <authorList>
            <person name="Tran T."/>
            <person name="Druce J."/>
        </authorList>
    </citation>
    <scope>NUCLEOTIDE SEQUENCE</scope>
    <source>
        <strain evidence="1">UCB-OBI-ISO-001</strain>
        <tissue evidence="1">Gonad</tissue>
    </source>
</reference>
<evidence type="ECO:0000313" key="1">
    <source>
        <dbReference type="EMBL" id="KOF86999.1"/>
    </source>
</evidence>
<accession>A0A0L8HD23</accession>
<protein>
    <submittedName>
        <fullName evidence="1">Uncharacterized protein</fullName>
    </submittedName>
</protein>
<proteinExistence type="predicted"/>
<sequence>MFMNASNEIAIESEAWSNRLFISINISPLSDEERGSFHFFTTKYFNSGLQTFVKLPFFVLLKSIPTQTMNENSSISTKYLLI</sequence>